<dbReference type="GO" id="GO:0005847">
    <property type="term" value="C:mRNA cleavage and polyadenylation specificity factor complex"/>
    <property type="evidence" value="ECO:0007669"/>
    <property type="project" value="TreeGrafter"/>
</dbReference>
<dbReference type="Gene3D" id="1.10.20.70">
    <property type="entry name" value="Transcription termination and cleavage factor, C-terminal domain"/>
    <property type="match status" value="1"/>
</dbReference>
<dbReference type="Pfam" id="PF14327">
    <property type="entry name" value="CSTF2_hinge"/>
    <property type="match status" value="1"/>
</dbReference>
<dbReference type="Pfam" id="PF00076">
    <property type="entry name" value="RRM_1"/>
    <property type="match status" value="1"/>
</dbReference>
<dbReference type="EMBL" id="CP115612">
    <property type="protein sequence ID" value="WBW73682.1"/>
    <property type="molecule type" value="Genomic_DNA"/>
</dbReference>
<evidence type="ECO:0000313" key="5">
    <source>
        <dbReference type="EMBL" id="WBW73682.1"/>
    </source>
</evidence>
<evidence type="ECO:0000259" key="4">
    <source>
        <dbReference type="PROSITE" id="PS50102"/>
    </source>
</evidence>
<dbReference type="AlphaFoldDB" id="A0AAF0AWI1"/>
<comment type="subcellular location">
    <subcellularLocation>
        <location evidence="1">Nucleus</location>
    </subcellularLocation>
</comment>
<dbReference type="Proteomes" id="UP001212411">
    <property type="component" value="Chromosome 2"/>
</dbReference>
<dbReference type="GO" id="GO:0003729">
    <property type="term" value="F:mRNA binding"/>
    <property type="evidence" value="ECO:0007669"/>
    <property type="project" value="TreeGrafter"/>
</dbReference>
<dbReference type="PANTHER" id="PTHR45735">
    <property type="entry name" value="CLEAVAGE STIMULATION FACTOR SUBUNIT 2"/>
    <property type="match status" value="1"/>
</dbReference>
<keyword evidence="3" id="KW-0694">RNA-binding</keyword>
<gene>
    <name evidence="5" type="primary">rna15</name>
    <name evidence="5" type="ORF">SOMG_03532</name>
</gene>
<evidence type="ECO:0000256" key="1">
    <source>
        <dbReference type="ARBA" id="ARBA00004123"/>
    </source>
</evidence>
<dbReference type="InterPro" id="IPR026896">
    <property type="entry name" value="CSTF_C"/>
</dbReference>
<protein>
    <submittedName>
        <fullName evidence="5">RNA-binding protein Rna15</fullName>
    </submittedName>
</protein>
<dbReference type="GO" id="GO:0031124">
    <property type="term" value="P:mRNA 3'-end processing"/>
    <property type="evidence" value="ECO:0007669"/>
    <property type="project" value="InterPro"/>
</dbReference>
<dbReference type="InterPro" id="IPR000504">
    <property type="entry name" value="RRM_dom"/>
</dbReference>
<dbReference type="CDD" id="cd12398">
    <property type="entry name" value="RRM_CSTF2_RNA15_like"/>
    <property type="match status" value="1"/>
</dbReference>
<dbReference type="KEGG" id="som:SOMG_03532"/>
<dbReference type="Pfam" id="PF14304">
    <property type="entry name" value="CSTF_C"/>
    <property type="match status" value="1"/>
</dbReference>
<dbReference type="InterPro" id="IPR035979">
    <property type="entry name" value="RBD_domain_sf"/>
</dbReference>
<dbReference type="InterPro" id="IPR038192">
    <property type="entry name" value="CSTF_C_sf"/>
</dbReference>
<feature type="domain" description="RRM" evidence="4">
    <location>
        <begin position="5"/>
        <end position="83"/>
    </location>
</feature>
<name>A0AAF0AWI1_9SCHI</name>
<dbReference type="InterPro" id="IPR012677">
    <property type="entry name" value="Nucleotide-bd_a/b_plait_sf"/>
</dbReference>
<reference evidence="5 6" key="1">
    <citation type="journal article" date="2023" name="G3 (Bethesda)">
        <title>A high-quality reference genome for the fission yeast Schizosaccharomyces osmophilus.</title>
        <authorList>
            <person name="Jia G.S."/>
            <person name="Zhang W.C."/>
            <person name="Liang Y."/>
            <person name="Liu X.H."/>
            <person name="Rhind N."/>
            <person name="Pidoux A."/>
            <person name="Brysch-Herzberg M."/>
            <person name="Du L.L."/>
        </authorList>
    </citation>
    <scope>NUCLEOTIDE SEQUENCE [LARGE SCALE GENOMIC DNA]</scope>
    <source>
        <strain evidence="5 6">CBS 15793</strain>
    </source>
</reference>
<dbReference type="SUPFAM" id="SSF54928">
    <property type="entry name" value="RNA-binding domain, RBD"/>
    <property type="match status" value="1"/>
</dbReference>
<organism evidence="5 6">
    <name type="scientific">Schizosaccharomyces osmophilus</name>
    <dbReference type="NCBI Taxonomy" id="2545709"/>
    <lineage>
        <taxon>Eukaryota</taxon>
        <taxon>Fungi</taxon>
        <taxon>Dikarya</taxon>
        <taxon>Ascomycota</taxon>
        <taxon>Taphrinomycotina</taxon>
        <taxon>Schizosaccharomycetes</taxon>
        <taxon>Schizosaccharomycetales</taxon>
        <taxon>Schizosaccharomycetaceae</taxon>
        <taxon>Schizosaccharomyces</taxon>
    </lineage>
</organism>
<dbReference type="PROSITE" id="PS50102">
    <property type="entry name" value="RRM"/>
    <property type="match status" value="1"/>
</dbReference>
<dbReference type="InterPro" id="IPR025742">
    <property type="entry name" value="CSTF2_hinge"/>
</dbReference>
<evidence type="ECO:0000256" key="3">
    <source>
        <dbReference type="PROSITE-ProRule" id="PRU00176"/>
    </source>
</evidence>
<dbReference type="RefSeq" id="XP_056037925.1">
    <property type="nucleotide sequence ID" value="XM_056182322.1"/>
</dbReference>
<dbReference type="Gene3D" id="1.25.40.630">
    <property type="match status" value="1"/>
</dbReference>
<keyword evidence="2" id="KW-0539">Nucleus</keyword>
<keyword evidence="6" id="KW-1185">Reference proteome</keyword>
<dbReference type="SMART" id="SM00360">
    <property type="entry name" value="RRM"/>
    <property type="match status" value="1"/>
</dbReference>
<dbReference type="PANTHER" id="PTHR45735:SF14">
    <property type="entry name" value="RNA-BINDING PROTEIN"/>
    <property type="match status" value="1"/>
</dbReference>
<proteinExistence type="predicted"/>
<evidence type="ECO:0000256" key="2">
    <source>
        <dbReference type="ARBA" id="ARBA00023242"/>
    </source>
</evidence>
<dbReference type="FunFam" id="3.30.70.330:FF:001102">
    <property type="entry name" value="Cleavage and Polyadenylation Factor"/>
    <property type="match status" value="1"/>
</dbReference>
<accession>A0AAF0AWI1</accession>
<dbReference type="Gene3D" id="3.30.70.330">
    <property type="match status" value="1"/>
</dbReference>
<evidence type="ECO:0000313" key="6">
    <source>
        <dbReference type="Proteomes" id="UP001212411"/>
    </source>
</evidence>
<dbReference type="GeneID" id="80877011"/>
<sequence>MNPSCVVYVGNIPYEMAEEQVTDIFRQSGPVKSFHLVIDPESGQPKGYGFCEYHDTATAASAVRNLNNYDAGTRRLRVDFPTADQIRRLDKLVGPPSYGQYSQPYSMPSYGYNPPYNSYPPANPNYGYSAYPPAPNYFRGTPSQSTGVFGNEDIYRTLTQLAPNELDYMLSAVKALCLEAPAQAEQLLAANPQLSYAVFQSMVMKQYIPESSIGDLLVPPTSAKPPSTDIAARSFASPLMAPTSGSPYGSIPPRSSESFARPYSSYMGPYAKQPSPYVGMPTAPAVTSRGSTPASVPLSPMRGYAFPSNTGAHPPTAVGNGIRPMSISAPAVAARSPSIPISNTTSQSNATATQNEEATKAALIAQLMALTDEQISVLPQEQKEKIIEIRKAVSGK</sequence>